<proteinExistence type="predicted"/>
<gene>
    <name evidence="3" type="ORF">KP509_38G033600</name>
</gene>
<dbReference type="AlphaFoldDB" id="A0A8T2Q3V0"/>
<name>A0A8T2Q3V0_CERRI</name>
<comment type="caution">
    <text evidence="3">The sequence shown here is derived from an EMBL/GenBank/DDBJ whole genome shotgun (WGS) entry which is preliminary data.</text>
</comment>
<dbReference type="Pfam" id="PF07795">
    <property type="entry name" value="DUF1635"/>
    <property type="match status" value="2"/>
</dbReference>
<feature type="region of interest" description="Disordered" evidence="2">
    <location>
        <begin position="546"/>
        <end position="578"/>
    </location>
</feature>
<feature type="coiled-coil region" evidence="1">
    <location>
        <begin position="52"/>
        <end position="79"/>
    </location>
</feature>
<organism evidence="3 4">
    <name type="scientific">Ceratopteris richardii</name>
    <name type="common">Triangle waterfern</name>
    <dbReference type="NCBI Taxonomy" id="49495"/>
    <lineage>
        <taxon>Eukaryota</taxon>
        <taxon>Viridiplantae</taxon>
        <taxon>Streptophyta</taxon>
        <taxon>Embryophyta</taxon>
        <taxon>Tracheophyta</taxon>
        <taxon>Polypodiopsida</taxon>
        <taxon>Polypodiidae</taxon>
        <taxon>Polypodiales</taxon>
        <taxon>Pteridineae</taxon>
        <taxon>Pteridaceae</taxon>
        <taxon>Parkerioideae</taxon>
        <taxon>Ceratopteris</taxon>
    </lineage>
</organism>
<feature type="compositionally biased region" description="Polar residues" evidence="2">
    <location>
        <begin position="329"/>
        <end position="356"/>
    </location>
</feature>
<feature type="region of interest" description="Disordered" evidence="2">
    <location>
        <begin position="326"/>
        <end position="356"/>
    </location>
</feature>
<dbReference type="InterPro" id="IPR012862">
    <property type="entry name" value="DUF1635"/>
</dbReference>
<dbReference type="EMBL" id="CM035443">
    <property type="protein sequence ID" value="KAH7278273.1"/>
    <property type="molecule type" value="Genomic_DNA"/>
</dbReference>
<evidence type="ECO:0000313" key="4">
    <source>
        <dbReference type="Proteomes" id="UP000825935"/>
    </source>
</evidence>
<protein>
    <submittedName>
        <fullName evidence="3">Uncharacterized protein</fullName>
    </submittedName>
</protein>
<dbReference type="Proteomes" id="UP000825935">
    <property type="component" value="Chromosome 38"/>
</dbReference>
<keyword evidence="1" id="KW-0175">Coiled coil</keyword>
<dbReference type="PANTHER" id="PTHR33431">
    <property type="entry name" value="ENABLED-LIKE PROTEIN (DUF1635)"/>
    <property type="match status" value="1"/>
</dbReference>
<dbReference type="PANTHER" id="PTHR33431:SF3">
    <property type="entry name" value="ENABLED-LIKE PROTEIN (DUF1635)"/>
    <property type="match status" value="1"/>
</dbReference>
<reference evidence="3" key="1">
    <citation type="submission" date="2021-08" db="EMBL/GenBank/DDBJ databases">
        <title>WGS assembly of Ceratopteris richardii.</title>
        <authorList>
            <person name="Marchant D.B."/>
            <person name="Chen G."/>
            <person name="Jenkins J."/>
            <person name="Shu S."/>
            <person name="Leebens-Mack J."/>
            <person name="Grimwood J."/>
            <person name="Schmutz J."/>
            <person name="Soltis P."/>
            <person name="Soltis D."/>
            <person name="Chen Z.-H."/>
        </authorList>
    </citation>
    <scope>NUCLEOTIDE SEQUENCE</scope>
    <source>
        <strain evidence="3">Whitten #5841</strain>
        <tissue evidence="3">Leaf</tissue>
    </source>
</reference>
<evidence type="ECO:0000256" key="1">
    <source>
        <dbReference type="SAM" id="Coils"/>
    </source>
</evidence>
<dbReference type="OrthoDB" id="784654at2759"/>
<evidence type="ECO:0000256" key="2">
    <source>
        <dbReference type="SAM" id="MobiDB-lite"/>
    </source>
</evidence>
<accession>A0A8T2Q3V0</accession>
<keyword evidence="4" id="KW-1185">Reference proteome</keyword>
<sequence length="578" mass="61330">MADPDASSPVAVFNSFNSSTNDISYELHCKLVYTSMELQRVTAERKIQESELFRLQKLLSTVTKERDEAREQCRSLQERFILQQAMPANGGDFSSTFMHSSSLVSSPSSSPWSLQELEEHLNSDDFCPAMTTPSPFELQQALESLVRSGDNSESFISHVGSDNERDFEQEVHVKMVDQSFCCDGAIPLNQAHMQAREESVSVCSRSVRTLSRQSSSNSSSTQMHCFQRSQTTTDSLDAVVGLSAKLPPRTSISGMLSNAPPPPPPSVRSFGSNTVGEFHQALSVGTNITTMSNERSIPQLTVSAGGVPASEPPAHSTATSTIIHTSPSVHSTSLSGVPTGSTASSASEGPEIVNSTPSLVDATTTALLSSMGNNILPTGSTAPLPVISSAPGVGCMIKPSLSWNGAAPTAMSTVTPSASIAMDLSAESSAYHQQQATSSGPCQFHLPEPPEADPQVMLSSLPEKGKLLQAVMEAGPLLQTLLLAGPLPQWRYPPPTLSTRDIPKVSLAPSHAFLSPRGMLGVMSCGNVSSSSLNRKRIAIAEPCSQSKKLRKLSPSQTKKGSALHAISGAREKVEGHA</sequence>
<evidence type="ECO:0000313" key="3">
    <source>
        <dbReference type="EMBL" id="KAH7278273.1"/>
    </source>
</evidence>